<gene>
    <name evidence="1" type="ORF">STIAU_1928</name>
</gene>
<accession>Q08MV5</accession>
<comment type="caution">
    <text evidence="1">The sequence shown here is derived from an EMBL/GenBank/DDBJ whole genome shotgun (WGS) entry which is preliminary data.</text>
</comment>
<dbReference type="EMBL" id="AAMD01000324">
    <property type="protein sequence ID" value="EAU61813.1"/>
    <property type="molecule type" value="Genomic_DNA"/>
</dbReference>
<dbReference type="Proteomes" id="UP000032702">
    <property type="component" value="Unassembled WGS sequence"/>
</dbReference>
<protein>
    <submittedName>
        <fullName evidence="1">Uncharacterized protein</fullName>
    </submittedName>
</protein>
<dbReference type="AlphaFoldDB" id="Q08MV5"/>
<proteinExistence type="predicted"/>
<evidence type="ECO:0000313" key="1">
    <source>
        <dbReference type="EMBL" id="EAU61813.1"/>
    </source>
</evidence>
<name>Q08MV5_STIAD</name>
<sequence length="199" mass="23087">MWVAAVAVLAVVVLVTTAAARVRMLVGCAWRGPRELAARVRARVLLAWWGRRWPPLPQRPSLTPCRQCGAVLPYACATPLCDECLSQPTREELRQELRFARGLLQLAHGAAMSWRAAMDRTARANHWWQDRYRRAALELRRRRREDAEPETRRKLDKARESRRAVLRWAGAWRRLAFAQRKKARETEQTVWSLTAEVSR</sequence>
<evidence type="ECO:0000313" key="2">
    <source>
        <dbReference type="Proteomes" id="UP000032702"/>
    </source>
</evidence>
<organism evidence="1 2">
    <name type="scientific">Stigmatella aurantiaca (strain DW4/3-1)</name>
    <dbReference type="NCBI Taxonomy" id="378806"/>
    <lineage>
        <taxon>Bacteria</taxon>
        <taxon>Pseudomonadati</taxon>
        <taxon>Myxococcota</taxon>
        <taxon>Myxococcia</taxon>
        <taxon>Myxococcales</taxon>
        <taxon>Cystobacterineae</taxon>
        <taxon>Archangiaceae</taxon>
        <taxon>Stigmatella</taxon>
    </lineage>
</organism>
<reference evidence="1 2" key="1">
    <citation type="submission" date="2006-04" db="EMBL/GenBank/DDBJ databases">
        <authorList>
            <person name="Nierman W.C."/>
        </authorList>
    </citation>
    <scope>NUCLEOTIDE SEQUENCE [LARGE SCALE GENOMIC DNA]</scope>
    <source>
        <strain evidence="1 2">DW4/3-1</strain>
    </source>
</reference>